<keyword evidence="2" id="KW-1185">Reference proteome</keyword>
<sequence>PETPPTERIPMIRWDDKDHAHTAPLINWCTTNPDDHIKLFSDSHLDVVKEGQSCQQMSSQKETLFCQVVVAVFTNDHDPLVRESYYNECNKRLGSTGAGLTAADIKDNLQMNKLLGAYTWEDLHGFWCKNPSYNTAFSTADPDQGFAEEAQQQF</sequence>
<protein>
    <submittedName>
        <fullName evidence="1">Uncharacterized protein</fullName>
    </submittedName>
</protein>
<feature type="non-terminal residue" evidence="1">
    <location>
        <position position="1"/>
    </location>
</feature>
<gene>
    <name evidence="1" type="ORF">SCLCIDRAFT_42358</name>
</gene>
<feature type="non-terminal residue" evidence="1">
    <location>
        <position position="154"/>
    </location>
</feature>
<dbReference type="Proteomes" id="UP000053989">
    <property type="component" value="Unassembled WGS sequence"/>
</dbReference>
<reference evidence="1 2" key="1">
    <citation type="submission" date="2014-04" db="EMBL/GenBank/DDBJ databases">
        <authorList>
            <consortium name="DOE Joint Genome Institute"/>
            <person name="Kuo A."/>
            <person name="Kohler A."/>
            <person name="Nagy L.G."/>
            <person name="Floudas D."/>
            <person name="Copeland A."/>
            <person name="Barry K.W."/>
            <person name="Cichocki N."/>
            <person name="Veneault-Fourrey C."/>
            <person name="LaButti K."/>
            <person name="Lindquist E.A."/>
            <person name="Lipzen A."/>
            <person name="Lundell T."/>
            <person name="Morin E."/>
            <person name="Murat C."/>
            <person name="Sun H."/>
            <person name="Tunlid A."/>
            <person name="Henrissat B."/>
            <person name="Grigoriev I.V."/>
            <person name="Hibbett D.S."/>
            <person name="Martin F."/>
            <person name="Nordberg H.P."/>
            <person name="Cantor M.N."/>
            <person name="Hua S.X."/>
        </authorList>
    </citation>
    <scope>NUCLEOTIDE SEQUENCE [LARGE SCALE GENOMIC DNA]</scope>
    <source>
        <strain evidence="1 2">Foug A</strain>
    </source>
</reference>
<dbReference type="InParanoid" id="A0A0C3D2K1"/>
<dbReference type="HOGENOM" id="CLU_041175_4_0_1"/>
<dbReference type="OrthoDB" id="3182376at2759"/>
<dbReference type="STRING" id="1036808.A0A0C3D2K1"/>
<proteinExistence type="predicted"/>
<name>A0A0C3D2K1_9AGAM</name>
<organism evidence="1 2">
    <name type="scientific">Scleroderma citrinum Foug A</name>
    <dbReference type="NCBI Taxonomy" id="1036808"/>
    <lineage>
        <taxon>Eukaryota</taxon>
        <taxon>Fungi</taxon>
        <taxon>Dikarya</taxon>
        <taxon>Basidiomycota</taxon>
        <taxon>Agaricomycotina</taxon>
        <taxon>Agaricomycetes</taxon>
        <taxon>Agaricomycetidae</taxon>
        <taxon>Boletales</taxon>
        <taxon>Sclerodermatineae</taxon>
        <taxon>Sclerodermataceae</taxon>
        <taxon>Scleroderma</taxon>
    </lineage>
</organism>
<dbReference type="EMBL" id="KN822372">
    <property type="protein sequence ID" value="KIM50594.1"/>
    <property type="molecule type" value="Genomic_DNA"/>
</dbReference>
<dbReference type="AlphaFoldDB" id="A0A0C3D2K1"/>
<accession>A0A0C3D2K1</accession>
<reference evidence="2" key="2">
    <citation type="submission" date="2015-01" db="EMBL/GenBank/DDBJ databases">
        <title>Evolutionary Origins and Diversification of the Mycorrhizal Mutualists.</title>
        <authorList>
            <consortium name="DOE Joint Genome Institute"/>
            <consortium name="Mycorrhizal Genomics Consortium"/>
            <person name="Kohler A."/>
            <person name="Kuo A."/>
            <person name="Nagy L.G."/>
            <person name="Floudas D."/>
            <person name="Copeland A."/>
            <person name="Barry K.W."/>
            <person name="Cichocki N."/>
            <person name="Veneault-Fourrey C."/>
            <person name="LaButti K."/>
            <person name="Lindquist E.A."/>
            <person name="Lipzen A."/>
            <person name="Lundell T."/>
            <person name="Morin E."/>
            <person name="Murat C."/>
            <person name="Riley R."/>
            <person name="Ohm R."/>
            <person name="Sun H."/>
            <person name="Tunlid A."/>
            <person name="Henrissat B."/>
            <person name="Grigoriev I.V."/>
            <person name="Hibbett D.S."/>
            <person name="Martin F."/>
        </authorList>
    </citation>
    <scope>NUCLEOTIDE SEQUENCE [LARGE SCALE GENOMIC DNA]</scope>
    <source>
        <strain evidence="2">Foug A</strain>
    </source>
</reference>
<evidence type="ECO:0000313" key="2">
    <source>
        <dbReference type="Proteomes" id="UP000053989"/>
    </source>
</evidence>
<evidence type="ECO:0000313" key="1">
    <source>
        <dbReference type="EMBL" id="KIM50594.1"/>
    </source>
</evidence>